<keyword evidence="9 10" id="KW-0539">Nucleus</keyword>
<dbReference type="InterPro" id="IPR036390">
    <property type="entry name" value="WH_DNA-bd_sf"/>
</dbReference>
<dbReference type="PROSITE" id="PS50039">
    <property type="entry name" value="FORK_HEAD_3"/>
    <property type="match status" value="1"/>
</dbReference>
<evidence type="ECO:0000256" key="5">
    <source>
        <dbReference type="ARBA" id="ARBA00022833"/>
    </source>
</evidence>
<evidence type="ECO:0000256" key="12">
    <source>
        <dbReference type="SAM" id="MobiDB-lite"/>
    </source>
</evidence>
<dbReference type="AlphaFoldDB" id="A0A1I7YFI5"/>
<dbReference type="InterPro" id="IPR047412">
    <property type="entry name" value="FH_FOXP1_P2"/>
</dbReference>
<evidence type="ECO:0000313" key="14">
    <source>
        <dbReference type="Proteomes" id="UP000095287"/>
    </source>
</evidence>
<keyword evidence="6" id="KW-0805">Transcription regulation</keyword>
<evidence type="ECO:0000256" key="4">
    <source>
        <dbReference type="ARBA" id="ARBA00022771"/>
    </source>
</evidence>
<dbReference type="SUPFAM" id="SSF46785">
    <property type="entry name" value="Winged helix' DNA-binding domain"/>
    <property type="match status" value="1"/>
</dbReference>
<evidence type="ECO:0000256" key="11">
    <source>
        <dbReference type="SAM" id="Coils"/>
    </source>
</evidence>
<dbReference type="InterPro" id="IPR050998">
    <property type="entry name" value="FOXP"/>
</dbReference>
<evidence type="ECO:0000259" key="13">
    <source>
        <dbReference type="PROSITE" id="PS50039"/>
    </source>
</evidence>
<keyword evidence="5" id="KW-0862">Zinc</keyword>
<evidence type="ECO:0000256" key="10">
    <source>
        <dbReference type="PROSITE-ProRule" id="PRU00089"/>
    </source>
</evidence>
<dbReference type="FunFam" id="1.10.10.10:FF:000010">
    <property type="entry name" value="Forkhead box P2 isoform B"/>
    <property type="match status" value="1"/>
</dbReference>
<keyword evidence="11" id="KW-0175">Coiled coil</keyword>
<feature type="coiled-coil region" evidence="11">
    <location>
        <begin position="205"/>
        <end position="235"/>
    </location>
</feature>
<dbReference type="CDD" id="cd20065">
    <property type="entry name" value="FH_FOXP2"/>
    <property type="match status" value="1"/>
</dbReference>
<dbReference type="CDD" id="cd14686">
    <property type="entry name" value="bZIP"/>
    <property type="match status" value="1"/>
</dbReference>
<feature type="region of interest" description="Disordered" evidence="12">
    <location>
        <begin position="324"/>
        <end position="353"/>
    </location>
</feature>
<dbReference type="GO" id="GO:0000981">
    <property type="term" value="F:DNA-binding transcription factor activity, RNA polymerase II-specific"/>
    <property type="evidence" value="ECO:0007669"/>
    <property type="project" value="TreeGrafter"/>
</dbReference>
<evidence type="ECO:0000256" key="6">
    <source>
        <dbReference type="ARBA" id="ARBA00023015"/>
    </source>
</evidence>
<organism evidence="14 15">
    <name type="scientific">Steinernema glaseri</name>
    <dbReference type="NCBI Taxonomy" id="37863"/>
    <lineage>
        <taxon>Eukaryota</taxon>
        <taxon>Metazoa</taxon>
        <taxon>Ecdysozoa</taxon>
        <taxon>Nematoda</taxon>
        <taxon>Chromadorea</taxon>
        <taxon>Rhabditida</taxon>
        <taxon>Tylenchina</taxon>
        <taxon>Panagrolaimomorpha</taxon>
        <taxon>Strongyloidoidea</taxon>
        <taxon>Steinernematidae</taxon>
        <taxon>Steinernema</taxon>
    </lineage>
</organism>
<dbReference type="PROSITE" id="PS00658">
    <property type="entry name" value="FORK_HEAD_2"/>
    <property type="match status" value="1"/>
</dbReference>
<dbReference type="PANTHER" id="PTHR45796:SF4">
    <property type="entry name" value="FORKHEAD BOX P, ISOFORM C"/>
    <property type="match status" value="1"/>
</dbReference>
<feature type="DNA-binding region" description="Fork-head" evidence="10">
    <location>
        <begin position="379"/>
        <end position="454"/>
    </location>
</feature>
<dbReference type="GO" id="GO:0005634">
    <property type="term" value="C:nucleus"/>
    <property type="evidence" value="ECO:0007669"/>
    <property type="project" value="UniProtKB-SubCell"/>
</dbReference>
<keyword evidence="8" id="KW-0804">Transcription</keyword>
<keyword evidence="4" id="KW-0863">Zinc-finger</keyword>
<dbReference type="Gene3D" id="1.20.5.340">
    <property type="match status" value="1"/>
</dbReference>
<dbReference type="PANTHER" id="PTHR45796">
    <property type="entry name" value="FORKHEAD BOX P, ISOFORM C"/>
    <property type="match status" value="1"/>
</dbReference>
<feature type="region of interest" description="Disordered" evidence="12">
    <location>
        <begin position="689"/>
        <end position="708"/>
    </location>
</feature>
<dbReference type="GO" id="GO:0008270">
    <property type="term" value="F:zinc ion binding"/>
    <property type="evidence" value="ECO:0007669"/>
    <property type="project" value="UniProtKB-KW"/>
</dbReference>
<feature type="domain" description="Fork-head" evidence="13">
    <location>
        <begin position="379"/>
        <end position="454"/>
    </location>
</feature>
<dbReference type="InterPro" id="IPR032354">
    <property type="entry name" value="FOXP-CC"/>
</dbReference>
<keyword evidence="2" id="KW-0678">Repressor</keyword>
<evidence type="ECO:0000256" key="1">
    <source>
        <dbReference type="ARBA" id="ARBA00004123"/>
    </source>
</evidence>
<evidence type="ECO:0000313" key="15">
    <source>
        <dbReference type="WBParaSite" id="L893_g15785.t1"/>
    </source>
</evidence>
<name>A0A1I7YFI5_9BILA</name>
<accession>A0A1I7YFI5</accession>
<evidence type="ECO:0000256" key="8">
    <source>
        <dbReference type="ARBA" id="ARBA00023163"/>
    </source>
</evidence>
<keyword evidence="7 10" id="KW-0238">DNA-binding</keyword>
<dbReference type="Pfam" id="PF16159">
    <property type="entry name" value="FOXP-CC"/>
    <property type="match status" value="1"/>
</dbReference>
<dbReference type="Pfam" id="PF00250">
    <property type="entry name" value="Forkhead"/>
    <property type="match status" value="1"/>
</dbReference>
<dbReference type="PRINTS" id="PR00053">
    <property type="entry name" value="FORKHEAD"/>
</dbReference>
<reference evidence="15" key="1">
    <citation type="submission" date="2016-11" db="UniProtKB">
        <authorList>
            <consortium name="WormBaseParasite"/>
        </authorList>
    </citation>
    <scope>IDENTIFICATION</scope>
</reference>
<dbReference type="Proteomes" id="UP000095287">
    <property type="component" value="Unplaced"/>
</dbReference>
<evidence type="ECO:0000256" key="9">
    <source>
        <dbReference type="ARBA" id="ARBA00023242"/>
    </source>
</evidence>
<evidence type="ECO:0000256" key="2">
    <source>
        <dbReference type="ARBA" id="ARBA00022491"/>
    </source>
</evidence>
<protein>
    <submittedName>
        <fullName evidence="15">Fork-head domain-containing protein</fullName>
    </submittedName>
</protein>
<evidence type="ECO:0000256" key="3">
    <source>
        <dbReference type="ARBA" id="ARBA00022723"/>
    </source>
</evidence>
<sequence>MYNDGIWEQPRPRKPKKELENSLIAQLETAELLELLMKSPPQQSANVPPEGGNSFVPFDASSNTANIHSSGPGIPLPALDTTNSTQVEQLLMLAIQDRINQHLRPNTNPTNDVTRIWQNMAQNLVMSGLPLNTLAPGSIDLSTLAATGSTVLPSIAGLTATTQPLYHPLYQHNLCTWPDCEQPCETYHVFIQHLAQAHTLDNRSAQQCREQIERVEQLEHRLQKERGRLQAMMQHLHMKHSPDSTQPTLGISSTVSQPIKESPVMSPQPQPVVTAASFPTTIKNEVVDQPAGSSSSTPANFPPVTNCATPVPSVVTTATVTARANRRTPTPASVANAREETRSTGSSVTPRRRISDKSVLPIAADISRNREFYRNHDVRPPYTYASLIRQAIMESKDCQLTLNEIYQWFTETFAYFRRNAATWKNAVRHNLSLHKCFARVEQNVKGAVWTVDDSEFYKRRPQRSSVTRSTPSTPKLDQHAHSISLLSMAAANNCDDMNPLSLLSSAATSAANSVSGDISDQQSTSMNASAPTSVVDLLTKTEQLSPATHTPPMVVTREQSVPTMHFHQTSEPPTPGPSATTSSVVTTANLPISANDSAVAAVAAAAVAGQFGTGNPGDNLLLRALGESVPNLSVTSASYEDMINALVQAKFAADGATLQQALQQAGLPVTTTMMQDTTPSTISSVAVSLTEPSTTVEEDDEMNGQPPS</sequence>
<dbReference type="InterPro" id="IPR036388">
    <property type="entry name" value="WH-like_DNA-bd_sf"/>
</dbReference>
<dbReference type="WBParaSite" id="L893_g15785.t1">
    <property type="protein sequence ID" value="L893_g15785.t1"/>
    <property type="gene ID" value="L893_g15785"/>
</dbReference>
<dbReference type="InterPro" id="IPR030456">
    <property type="entry name" value="TF_fork_head_CS_2"/>
</dbReference>
<keyword evidence="14" id="KW-1185">Reference proteome</keyword>
<evidence type="ECO:0000256" key="7">
    <source>
        <dbReference type="ARBA" id="ARBA00023125"/>
    </source>
</evidence>
<keyword evidence="3" id="KW-0479">Metal-binding</keyword>
<dbReference type="InterPro" id="IPR001766">
    <property type="entry name" value="Fork_head_dom"/>
</dbReference>
<comment type="subcellular location">
    <subcellularLocation>
        <location evidence="1 10">Nucleus</location>
    </subcellularLocation>
</comment>
<dbReference type="SMART" id="SM00339">
    <property type="entry name" value="FH"/>
    <property type="match status" value="1"/>
</dbReference>
<proteinExistence type="predicted"/>
<dbReference type="Gene3D" id="1.10.10.10">
    <property type="entry name" value="Winged helix-like DNA-binding domain superfamily/Winged helix DNA-binding domain"/>
    <property type="match status" value="1"/>
</dbReference>
<dbReference type="GO" id="GO:0000978">
    <property type="term" value="F:RNA polymerase II cis-regulatory region sequence-specific DNA binding"/>
    <property type="evidence" value="ECO:0007669"/>
    <property type="project" value="TreeGrafter"/>
</dbReference>